<keyword evidence="6" id="KW-0808">Transferase</keyword>
<dbReference type="InterPro" id="IPR036890">
    <property type="entry name" value="HATPase_C_sf"/>
</dbReference>
<dbReference type="SMART" id="SM00388">
    <property type="entry name" value="HisKA"/>
    <property type="match status" value="1"/>
</dbReference>
<dbReference type="PROSITE" id="PS50109">
    <property type="entry name" value="HIS_KIN"/>
    <property type="match status" value="1"/>
</dbReference>
<evidence type="ECO:0000256" key="5">
    <source>
        <dbReference type="ARBA" id="ARBA00022553"/>
    </source>
</evidence>
<reference evidence="17 18" key="1">
    <citation type="submission" date="2016-10" db="EMBL/GenBank/DDBJ databases">
        <authorList>
            <person name="de Groot N.N."/>
        </authorList>
    </citation>
    <scope>NUCLEOTIDE SEQUENCE [LARGE SCALE GENOMIC DNA]</scope>
    <source>
        <strain evidence="17 18">CGMCC 4.6858</strain>
    </source>
</reference>
<dbReference type="GO" id="GO:0030295">
    <property type="term" value="F:protein kinase activator activity"/>
    <property type="evidence" value="ECO:0007669"/>
    <property type="project" value="TreeGrafter"/>
</dbReference>
<dbReference type="InterPro" id="IPR036097">
    <property type="entry name" value="HisK_dim/P_sf"/>
</dbReference>
<dbReference type="PANTHER" id="PTHR42878:SF7">
    <property type="entry name" value="SENSOR HISTIDINE KINASE GLRK"/>
    <property type="match status" value="1"/>
</dbReference>
<proteinExistence type="predicted"/>
<dbReference type="GO" id="GO:0005886">
    <property type="term" value="C:plasma membrane"/>
    <property type="evidence" value="ECO:0007669"/>
    <property type="project" value="UniProtKB-SubCell"/>
</dbReference>
<feature type="transmembrane region" description="Helical" evidence="15">
    <location>
        <begin position="70"/>
        <end position="88"/>
    </location>
</feature>
<dbReference type="Pfam" id="PF02518">
    <property type="entry name" value="HATPase_c"/>
    <property type="match status" value="1"/>
</dbReference>
<dbReference type="EMBL" id="FMZM01000001">
    <property type="protein sequence ID" value="SDC19281.1"/>
    <property type="molecule type" value="Genomic_DNA"/>
</dbReference>
<dbReference type="SUPFAM" id="SSF55785">
    <property type="entry name" value="PYP-like sensor domain (PAS domain)"/>
    <property type="match status" value="1"/>
</dbReference>
<feature type="transmembrane region" description="Helical" evidence="15">
    <location>
        <begin position="20"/>
        <end position="39"/>
    </location>
</feature>
<dbReference type="OrthoDB" id="3272969at2"/>
<dbReference type="Gene3D" id="3.30.450.20">
    <property type="entry name" value="PAS domain"/>
    <property type="match status" value="1"/>
</dbReference>
<dbReference type="InterPro" id="IPR000014">
    <property type="entry name" value="PAS"/>
</dbReference>
<dbReference type="PRINTS" id="PR00344">
    <property type="entry name" value="BCTRLSENSOR"/>
</dbReference>
<evidence type="ECO:0000256" key="4">
    <source>
        <dbReference type="ARBA" id="ARBA00012438"/>
    </source>
</evidence>
<evidence type="ECO:0000256" key="8">
    <source>
        <dbReference type="ARBA" id="ARBA00022741"/>
    </source>
</evidence>
<dbReference type="SMART" id="SM00387">
    <property type="entry name" value="HATPase_c"/>
    <property type="match status" value="1"/>
</dbReference>
<dbReference type="InterPro" id="IPR004358">
    <property type="entry name" value="Sig_transdc_His_kin-like_C"/>
</dbReference>
<keyword evidence="8" id="KW-0547">Nucleotide-binding</keyword>
<feature type="domain" description="Histidine kinase" evidence="16">
    <location>
        <begin position="319"/>
        <end position="533"/>
    </location>
</feature>
<dbReference type="Proteomes" id="UP000199034">
    <property type="component" value="Unassembled WGS sequence"/>
</dbReference>
<dbReference type="InterPro" id="IPR003661">
    <property type="entry name" value="HisK_dim/P_dom"/>
</dbReference>
<keyword evidence="12" id="KW-0902">Two-component regulatory system</keyword>
<dbReference type="SUPFAM" id="SSF47384">
    <property type="entry name" value="Homodimeric domain of signal transducing histidine kinase"/>
    <property type="match status" value="1"/>
</dbReference>
<dbReference type="Pfam" id="PF00512">
    <property type="entry name" value="HisKA"/>
    <property type="match status" value="1"/>
</dbReference>
<evidence type="ECO:0000256" key="6">
    <source>
        <dbReference type="ARBA" id="ARBA00022679"/>
    </source>
</evidence>
<protein>
    <recommendedName>
        <fullName evidence="14">Sensor-like histidine kinase SenX3</fullName>
        <ecNumber evidence="4">2.7.13.3</ecNumber>
    </recommendedName>
</protein>
<dbReference type="EC" id="2.7.13.3" evidence="4"/>
<evidence type="ECO:0000256" key="10">
    <source>
        <dbReference type="ARBA" id="ARBA00022840"/>
    </source>
</evidence>
<name>A0A1G6JKU1_9ACTN</name>
<dbReference type="SUPFAM" id="SSF55874">
    <property type="entry name" value="ATPase domain of HSP90 chaperone/DNA topoisomerase II/histidine kinase"/>
    <property type="match status" value="1"/>
</dbReference>
<sequence length="545" mass="58452">MALTQQQPESVRIRLSAQRFFAVSSVVVATCVVVGVPAARTAPTFWAGWVLVVLATVLLEGLHRFRAPDGWSALVPVLDVLAVALLRAELMPTMAGLAVLVVVPALWLGVAHGRAGIVVAGLGGLVVFTLPVLASTEALSTAANVGRFLLQQLQTAGLAFFGHRAATELRHRRHRLDDELRAARRRELIGRAVLQGVGSGVIVYDAAGRLLAANELARAISENGGYDLARPDLPGRRVWQQDGVAPVPPDRQVLGRATSEEHVPDTLEWLGPPHDLTPVGWNARRMHDQDGSVLGTVVVCHDLTTSFRARRSQEQFLGTVTHELRTPLTSIVGYVDVAESLIPPEDALLRRSMAAIRRNSEELSERVAQLLSTADSRPELREEEVDLGDLVASLAGRWQRRCADLGVRLHCSFDDDVPAAVDPHQVARVVDALLSNAAKFTPPGGDVRLRVVQDGRTAALVVSDTGIGMAPADLDRAFDRFQRGDAARVGAVQGLGLGLGLVRRIVEAHRGTVTMHSEARVGTTVTARFPLAVGSLRPEATPAPA</sequence>
<evidence type="ECO:0000313" key="17">
    <source>
        <dbReference type="EMBL" id="SDC19281.1"/>
    </source>
</evidence>
<evidence type="ECO:0000256" key="14">
    <source>
        <dbReference type="ARBA" id="ARBA00039401"/>
    </source>
</evidence>
<evidence type="ECO:0000256" key="1">
    <source>
        <dbReference type="ARBA" id="ARBA00000085"/>
    </source>
</evidence>
<organism evidence="17 18">
    <name type="scientific">Nocardioides lianchengensis</name>
    <dbReference type="NCBI Taxonomy" id="1045774"/>
    <lineage>
        <taxon>Bacteria</taxon>
        <taxon>Bacillati</taxon>
        <taxon>Actinomycetota</taxon>
        <taxon>Actinomycetes</taxon>
        <taxon>Propionibacteriales</taxon>
        <taxon>Nocardioidaceae</taxon>
        <taxon>Nocardioides</taxon>
    </lineage>
</organism>
<keyword evidence="9 17" id="KW-0418">Kinase</keyword>
<evidence type="ECO:0000256" key="7">
    <source>
        <dbReference type="ARBA" id="ARBA00022692"/>
    </source>
</evidence>
<evidence type="ECO:0000259" key="16">
    <source>
        <dbReference type="PROSITE" id="PS50109"/>
    </source>
</evidence>
<evidence type="ECO:0000256" key="11">
    <source>
        <dbReference type="ARBA" id="ARBA00022989"/>
    </source>
</evidence>
<evidence type="ECO:0000256" key="15">
    <source>
        <dbReference type="SAM" id="Phobius"/>
    </source>
</evidence>
<dbReference type="GO" id="GO:0000155">
    <property type="term" value="F:phosphorelay sensor kinase activity"/>
    <property type="evidence" value="ECO:0007669"/>
    <property type="project" value="InterPro"/>
</dbReference>
<dbReference type="CDD" id="cd00130">
    <property type="entry name" value="PAS"/>
    <property type="match status" value="1"/>
</dbReference>
<feature type="transmembrane region" description="Helical" evidence="15">
    <location>
        <begin position="45"/>
        <end position="63"/>
    </location>
</feature>
<dbReference type="RefSeq" id="WP_090850412.1">
    <property type="nucleotide sequence ID" value="NZ_FMZM01000001.1"/>
</dbReference>
<dbReference type="Gene3D" id="1.10.287.130">
    <property type="match status" value="1"/>
</dbReference>
<keyword evidence="10" id="KW-0067">ATP-binding</keyword>
<dbReference type="CDD" id="cd00082">
    <property type="entry name" value="HisKA"/>
    <property type="match status" value="1"/>
</dbReference>
<dbReference type="Gene3D" id="3.30.565.10">
    <property type="entry name" value="Histidine kinase-like ATPase, C-terminal domain"/>
    <property type="match status" value="1"/>
</dbReference>
<dbReference type="GO" id="GO:0005524">
    <property type="term" value="F:ATP binding"/>
    <property type="evidence" value="ECO:0007669"/>
    <property type="project" value="UniProtKB-KW"/>
</dbReference>
<evidence type="ECO:0000313" key="18">
    <source>
        <dbReference type="Proteomes" id="UP000199034"/>
    </source>
</evidence>
<dbReference type="AlphaFoldDB" id="A0A1G6JKU1"/>
<dbReference type="InterPro" id="IPR005467">
    <property type="entry name" value="His_kinase_dom"/>
</dbReference>
<accession>A0A1G6JKU1</accession>
<dbReference type="GO" id="GO:0000156">
    <property type="term" value="F:phosphorelay response regulator activity"/>
    <property type="evidence" value="ECO:0007669"/>
    <property type="project" value="TreeGrafter"/>
</dbReference>
<evidence type="ECO:0000256" key="13">
    <source>
        <dbReference type="ARBA" id="ARBA00023136"/>
    </source>
</evidence>
<feature type="transmembrane region" description="Helical" evidence="15">
    <location>
        <begin position="117"/>
        <end position="134"/>
    </location>
</feature>
<keyword evidence="18" id="KW-1185">Reference proteome</keyword>
<evidence type="ECO:0000256" key="3">
    <source>
        <dbReference type="ARBA" id="ARBA00004236"/>
    </source>
</evidence>
<dbReference type="InterPro" id="IPR050351">
    <property type="entry name" value="BphY/WalK/GraS-like"/>
</dbReference>
<keyword evidence="7 15" id="KW-0812">Transmembrane</keyword>
<dbReference type="FunFam" id="3.30.565.10:FF:000006">
    <property type="entry name" value="Sensor histidine kinase WalK"/>
    <property type="match status" value="1"/>
</dbReference>
<keyword evidence="11 15" id="KW-1133">Transmembrane helix</keyword>
<gene>
    <name evidence="17" type="ORF">SAMN05421872_101509</name>
</gene>
<keyword evidence="5" id="KW-0597">Phosphoprotein</keyword>
<dbReference type="InterPro" id="IPR003594">
    <property type="entry name" value="HATPase_dom"/>
</dbReference>
<comment type="subcellular location">
    <subcellularLocation>
        <location evidence="3">Cell membrane</location>
    </subcellularLocation>
    <subcellularLocation>
        <location evidence="2">Membrane</location>
        <topology evidence="2">Multi-pass membrane protein</topology>
    </subcellularLocation>
</comment>
<evidence type="ECO:0000256" key="2">
    <source>
        <dbReference type="ARBA" id="ARBA00004141"/>
    </source>
</evidence>
<comment type="catalytic activity">
    <reaction evidence="1">
        <text>ATP + protein L-histidine = ADP + protein N-phospho-L-histidine.</text>
        <dbReference type="EC" id="2.7.13.3"/>
    </reaction>
</comment>
<dbReference type="PANTHER" id="PTHR42878">
    <property type="entry name" value="TWO-COMPONENT HISTIDINE KINASE"/>
    <property type="match status" value="1"/>
</dbReference>
<keyword evidence="13 15" id="KW-0472">Membrane</keyword>
<dbReference type="GO" id="GO:0007234">
    <property type="term" value="P:osmosensory signaling via phosphorelay pathway"/>
    <property type="evidence" value="ECO:0007669"/>
    <property type="project" value="TreeGrafter"/>
</dbReference>
<feature type="transmembrane region" description="Helical" evidence="15">
    <location>
        <begin position="94"/>
        <end position="110"/>
    </location>
</feature>
<evidence type="ECO:0000256" key="12">
    <source>
        <dbReference type="ARBA" id="ARBA00023012"/>
    </source>
</evidence>
<evidence type="ECO:0000256" key="9">
    <source>
        <dbReference type="ARBA" id="ARBA00022777"/>
    </source>
</evidence>
<dbReference type="InterPro" id="IPR035965">
    <property type="entry name" value="PAS-like_dom_sf"/>
</dbReference>
<dbReference type="STRING" id="1045774.SAMN05421872_101509"/>